<organism evidence="2 3">
    <name type="scientific">Prevotella multiformis DSM 16608</name>
    <dbReference type="NCBI Taxonomy" id="888743"/>
    <lineage>
        <taxon>Bacteria</taxon>
        <taxon>Pseudomonadati</taxon>
        <taxon>Bacteroidota</taxon>
        <taxon>Bacteroidia</taxon>
        <taxon>Bacteroidales</taxon>
        <taxon>Prevotellaceae</taxon>
        <taxon>Prevotella</taxon>
    </lineage>
</organism>
<dbReference type="EMBL" id="AEWX01000027">
    <property type="protein sequence ID" value="EGC19445.1"/>
    <property type="molecule type" value="Genomic_DNA"/>
</dbReference>
<gene>
    <name evidence="2" type="ORF">HMPREF9141_1985</name>
</gene>
<dbReference type="Proteomes" id="UP000005697">
    <property type="component" value="Unassembled WGS sequence"/>
</dbReference>
<dbReference type="HOGENOM" id="CLU_2410766_0_0_10"/>
<accession>F0F8R8</accession>
<protein>
    <submittedName>
        <fullName evidence="2">Uncharacterized protein</fullName>
    </submittedName>
</protein>
<evidence type="ECO:0000313" key="3">
    <source>
        <dbReference type="Proteomes" id="UP000005697"/>
    </source>
</evidence>
<feature type="transmembrane region" description="Helical" evidence="1">
    <location>
        <begin position="39"/>
        <end position="58"/>
    </location>
</feature>
<sequence length="92" mass="10692">MVPEVVLELFKAIEVEIFEDELALFLINIYICIKINIRFMELIQGISFIIALVLMPILCRGHGLVIKLLYLVCMTLLTPIFGYPVYRYIMSH</sequence>
<proteinExistence type="predicted"/>
<keyword evidence="1" id="KW-1133">Transmembrane helix</keyword>
<evidence type="ECO:0000256" key="1">
    <source>
        <dbReference type="SAM" id="Phobius"/>
    </source>
</evidence>
<dbReference type="AlphaFoldDB" id="F0F8R8"/>
<comment type="caution">
    <text evidence="2">The sequence shown here is derived from an EMBL/GenBank/DDBJ whole genome shotgun (WGS) entry which is preliminary data.</text>
</comment>
<keyword evidence="3" id="KW-1185">Reference proteome</keyword>
<reference evidence="2 3" key="1">
    <citation type="submission" date="2011-01" db="EMBL/GenBank/DDBJ databases">
        <authorList>
            <person name="Muzny D."/>
            <person name="Qin X."/>
            <person name="Deng J."/>
            <person name="Jiang H."/>
            <person name="Liu Y."/>
            <person name="Qu J."/>
            <person name="Song X.-Z."/>
            <person name="Zhang L."/>
            <person name="Thornton R."/>
            <person name="Coyle M."/>
            <person name="Francisco L."/>
            <person name="Jackson L."/>
            <person name="Javaid M."/>
            <person name="Korchina V."/>
            <person name="Kovar C."/>
            <person name="Mata R."/>
            <person name="Mathew T."/>
            <person name="Ngo R."/>
            <person name="Nguyen L."/>
            <person name="Nguyen N."/>
            <person name="Okwuonu G."/>
            <person name="Ongeri F."/>
            <person name="Pham C."/>
            <person name="Simmons D."/>
            <person name="Wilczek-Boney K."/>
            <person name="Hale W."/>
            <person name="Jakkamsetti A."/>
            <person name="Pham P."/>
            <person name="Ruth R."/>
            <person name="San Lucas F."/>
            <person name="Warren J."/>
            <person name="Zhang J."/>
            <person name="Zhao Z."/>
            <person name="Zhou C."/>
            <person name="Zhu D."/>
            <person name="Lee S."/>
            <person name="Bess C."/>
            <person name="Blankenburg K."/>
            <person name="Forbes L."/>
            <person name="Fu Q."/>
            <person name="Gubbala S."/>
            <person name="Hirani K."/>
            <person name="Jayaseelan J.C."/>
            <person name="Lara F."/>
            <person name="Munidasa M."/>
            <person name="Palculict T."/>
            <person name="Patil S."/>
            <person name="Pu L.-L."/>
            <person name="Saada N."/>
            <person name="Tang L."/>
            <person name="Weissenberger G."/>
            <person name="Zhu Y."/>
            <person name="Hemphill L."/>
            <person name="Shang Y."/>
            <person name="Youmans B."/>
            <person name="Ayvaz T."/>
            <person name="Ross M."/>
            <person name="Santibanez J."/>
            <person name="Aqrawi P."/>
            <person name="Gross S."/>
            <person name="Joshi V."/>
            <person name="Fowler G."/>
            <person name="Nazareth L."/>
            <person name="Reid J."/>
            <person name="Worley K."/>
            <person name="Petrosino J."/>
            <person name="Highlander S."/>
            <person name="Gibbs R."/>
        </authorList>
    </citation>
    <scope>NUCLEOTIDE SEQUENCE [LARGE SCALE GENOMIC DNA]</scope>
    <source>
        <strain evidence="2 3">DSM 16608</strain>
    </source>
</reference>
<evidence type="ECO:0000313" key="2">
    <source>
        <dbReference type="EMBL" id="EGC19445.1"/>
    </source>
</evidence>
<keyword evidence="1" id="KW-0812">Transmembrane</keyword>
<name>F0F8R8_9BACT</name>
<feature type="transmembrane region" description="Helical" evidence="1">
    <location>
        <begin position="64"/>
        <end position="86"/>
    </location>
</feature>
<keyword evidence="1" id="KW-0472">Membrane</keyword>